<dbReference type="KEGG" id="tsr:106551616"/>
<feature type="domain" description="Ig-like" evidence="2">
    <location>
        <begin position="255"/>
        <end position="287"/>
    </location>
</feature>
<dbReference type="InterPro" id="IPR007110">
    <property type="entry name" value="Ig-like_dom"/>
</dbReference>
<evidence type="ECO:0000259" key="2">
    <source>
        <dbReference type="PROSITE" id="PS50835"/>
    </source>
</evidence>
<dbReference type="Proteomes" id="UP000504617">
    <property type="component" value="Unplaced"/>
</dbReference>
<feature type="compositionally biased region" description="Basic and acidic residues" evidence="1">
    <location>
        <begin position="179"/>
        <end position="198"/>
    </location>
</feature>
<sequence>MQDNTSDSSTSITQLLRESYLAENSHQGNSERSRSESSLHSVHSGCASRASDEVTGQDELPDLSAFLSQEELDESVHLARQAINQEPPENSQEEEQQIHVFLPSELKNSENIISKKQQCQSTASPTSGNHPKKQAFGSETESKKELLNKAADFIEELSSLFKAHSSKRIRPKTCKNYRSKLESKHKANQDSLSENRERPCVPISQESDQIQPSLENPAYPQQADVEVVHTLETPVLTTETSAAPFYSEEPIGQPPHFTQKLKSREVSEGTKVQLDCIVVGIPTPEIR</sequence>
<protein>
    <submittedName>
        <fullName evidence="4">Myopalladin-like</fullName>
    </submittedName>
</protein>
<feature type="compositionally biased region" description="Polar residues" evidence="1">
    <location>
        <begin position="111"/>
        <end position="129"/>
    </location>
</feature>
<accession>A0A6I9YLX4</accession>
<dbReference type="AlphaFoldDB" id="A0A6I9YLX4"/>
<dbReference type="InterPro" id="IPR036179">
    <property type="entry name" value="Ig-like_dom_sf"/>
</dbReference>
<evidence type="ECO:0000313" key="4">
    <source>
        <dbReference type="RefSeq" id="XP_013925232.1"/>
    </source>
</evidence>
<organism evidence="3 4">
    <name type="scientific">Thamnophis sirtalis</name>
    <dbReference type="NCBI Taxonomy" id="35019"/>
    <lineage>
        <taxon>Eukaryota</taxon>
        <taxon>Metazoa</taxon>
        <taxon>Chordata</taxon>
        <taxon>Craniata</taxon>
        <taxon>Vertebrata</taxon>
        <taxon>Euteleostomi</taxon>
        <taxon>Lepidosauria</taxon>
        <taxon>Squamata</taxon>
        <taxon>Bifurcata</taxon>
        <taxon>Unidentata</taxon>
        <taxon>Episquamata</taxon>
        <taxon>Toxicofera</taxon>
        <taxon>Serpentes</taxon>
        <taxon>Colubroidea</taxon>
        <taxon>Colubridae</taxon>
        <taxon>Natricinae</taxon>
        <taxon>Thamnophis</taxon>
    </lineage>
</organism>
<keyword evidence="3" id="KW-1185">Reference proteome</keyword>
<evidence type="ECO:0000313" key="3">
    <source>
        <dbReference type="Proteomes" id="UP000504617"/>
    </source>
</evidence>
<reference evidence="4" key="1">
    <citation type="submission" date="2025-08" db="UniProtKB">
        <authorList>
            <consortium name="RefSeq"/>
        </authorList>
    </citation>
    <scope>IDENTIFICATION</scope>
    <source>
        <tissue evidence="4">Skeletal muscle</tissue>
    </source>
</reference>
<feature type="region of interest" description="Disordered" evidence="1">
    <location>
        <begin position="172"/>
        <end position="198"/>
    </location>
</feature>
<feature type="region of interest" description="Disordered" evidence="1">
    <location>
        <begin position="111"/>
        <end position="143"/>
    </location>
</feature>
<feature type="compositionally biased region" description="Polar residues" evidence="1">
    <location>
        <begin position="1"/>
        <end position="28"/>
    </location>
</feature>
<feature type="region of interest" description="Disordered" evidence="1">
    <location>
        <begin position="1"/>
        <end position="98"/>
    </location>
</feature>
<dbReference type="InterPro" id="IPR013783">
    <property type="entry name" value="Ig-like_fold"/>
</dbReference>
<dbReference type="SUPFAM" id="SSF48726">
    <property type="entry name" value="Immunoglobulin"/>
    <property type="match status" value="1"/>
</dbReference>
<proteinExistence type="predicted"/>
<dbReference type="GeneID" id="106551616"/>
<name>A0A6I9YLX4_9SAUR</name>
<dbReference type="OrthoDB" id="6612025at2759"/>
<gene>
    <name evidence="4" type="primary">LOC106551616</name>
</gene>
<dbReference type="PROSITE" id="PS50835">
    <property type="entry name" value="IG_LIKE"/>
    <property type="match status" value="1"/>
</dbReference>
<dbReference type="Gene3D" id="2.60.40.10">
    <property type="entry name" value="Immunoglobulins"/>
    <property type="match status" value="1"/>
</dbReference>
<dbReference type="RefSeq" id="XP_013925232.1">
    <property type="nucleotide sequence ID" value="XM_014069757.1"/>
</dbReference>
<evidence type="ECO:0000256" key="1">
    <source>
        <dbReference type="SAM" id="MobiDB-lite"/>
    </source>
</evidence>